<dbReference type="Proteomes" id="UP000005778">
    <property type="component" value="Chromosome"/>
</dbReference>
<gene>
    <name evidence="1" type="ORF">DespoDRAFT_02490</name>
</gene>
<proteinExistence type="predicted"/>
<dbReference type="EMBL" id="CM001488">
    <property type="protein sequence ID" value="EIM64338.1"/>
    <property type="molecule type" value="Genomic_DNA"/>
</dbReference>
<dbReference type="HOGENOM" id="CLU_3327215_0_0_7"/>
<evidence type="ECO:0000313" key="1">
    <source>
        <dbReference type="EMBL" id="EIM64338.1"/>
    </source>
</evidence>
<protein>
    <submittedName>
        <fullName evidence="1">Uncharacterized protein</fullName>
    </submittedName>
</protein>
<organism evidence="1 2">
    <name type="scientific">Desulfobacter postgatei 2ac9</name>
    <dbReference type="NCBI Taxonomy" id="879212"/>
    <lineage>
        <taxon>Bacteria</taxon>
        <taxon>Pseudomonadati</taxon>
        <taxon>Thermodesulfobacteriota</taxon>
        <taxon>Desulfobacteria</taxon>
        <taxon>Desulfobacterales</taxon>
        <taxon>Desulfobacteraceae</taxon>
        <taxon>Desulfobacter</taxon>
    </lineage>
</organism>
<dbReference type="AlphaFoldDB" id="I5B4C5"/>
<accession>I5B4C5</accession>
<evidence type="ECO:0000313" key="2">
    <source>
        <dbReference type="Proteomes" id="UP000005778"/>
    </source>
</evidence>
<sequence>MLWQCVASFHFHFLRLFTQVYKGTQRAYNLVKQIMGFP</sequence>
<reference evidence="1 2" key="2">
    <citation type="submission" date="2012-02" db="EMBL/GenBank/DDBJ databases">
        <title>Improved High-Quality Draft sequence of Desulfobacter postgatei 2ac9.</title>
        <authorList>
            <consortium name="US DOE Joint Genome Institute"/>
            <person name="Lucas S."/>
            <person name="Han J."/>
            <person name="Lapidus A."/>
            <person name="Cheng J.-F."/>
            <person name="Goodwin L."/>
            <person name="Pitluck S."/>
            <person name="Peters L."/>
            <person name="Ovchinnikova G."/>
            <person name="Held B."/>
            <person name="Detter J.C."/>
            <person name="Han C."/>
            <person name="Tapia R."/>
            <person name="Land M."/>
            <person name="Hauser L."/>
            <person name="Kyrpides N."/>
            <person name="Ivanova N."/>
            <person name="Pagani I."/>
            <person name="Orellana R."/>
            <person name="Lovley D."/>
            <person name="Woyke T."/>
        </authorList>
    </citation>
    <scope>NUCLEOTIDE SEQUENCE [LARGE SCALE GENOMIC DNA]</scope>
    <source>
        <strain evidence="1 2">2ac9</strain>
    </source>
</reference>
<reference evidence="1 2" key="1">
    <citation type="submission" date="2011-09" db="EMBL/GenBank/DDBJ databases">
        <authorList>
            <consortium name="US DOE Joint Genome Institute (JGI-PGF)"/>
            <person name="Lucas S."/>
            <person name="Han J."/>
            <person name="Lapidus A."/>
            <person name="Cheng J.-F."/>
            <person name="Goodwin L."/>
            <person name="Pitluck S."/>
            <person name="Peters L."/>
            <person name="Land M.L."/>
            <person name="Hauser L."/>
            <person name="Orellana R."/>
            <person name="Lovley D."/>
            <person name="Woyke T.J."/>
        </authorList>
    </citation>
    <scope>NUCLEOTIDE SEQUENCE [LARGE SCALE GENOMIC DNA]</scope>
    <source>
        <strain evidence="1 2">2ac9</strain>
    </source>
</reference>
<name>I5B4C5_9BACT</name>
<dbReference type="STRING" id="879212.DespoDRAFT_02490"/>
<keyword evidence="2" id="KW-1185">Reference proteome</keyword>